<organism evidence="1 2">
    <name type="scientific">Brachionus plicatilis</name>
    <name type="common">Marine rotifer</name>
    <name type="synonym">Brachionus muelleri</name>
    <dbReference type="NCBI Taxonomy" id="10195"/>
    <lineage>
        <taxon>Eukaryota</taxon>
        <taxon>Metazoa</taxon>
        <taxon>Spiralia</taxon>
        <taxon>Gnathifera</taxon>
        <taxon>Rotifera</taxon>
        <taxon>Eurotatoria</taxon>
        <taxon>Monogononta</taxon>
        <taxon>Pseudotrocha</taxon>
        <taxon>Ploima</taxon>
        <taxon>Brachionidae</taxon>
        <taxon>Brachionus</taxon>
    </lineage>
</organism>
<dbReference type="AlphaFoldDB" id="A0A3M7R3G3"/>
<comment type="caution">
    <text evidence="1">The sequence shown here is derived from an EMBL/GenBank/DDBJ whole genome shotgun (WGS) entry which is preliminary data.</text>
</comment>
<protein>
    <submittedName>
        <fullName evidence="1">Uncharacterized protein</fullName>
    </submittedName>
</protein>
<gene>
    <name evidence="1" type="ORF">BpHYR1_022500</name>
</gene>
<accession>A0A3M7R3G3</accession>
<dbReference type="Proteomes" id="UP000276133">
    <property type="component" value="Unassembled WGS sequence"/>
</dbReference>
<name>A0A3M7R3G3_BRAPC</name>
<sequence length="118" mass="13484">MSKPCEWSSAYLGADKHHHPFHSVPLSKHLLENYFSCKQRMDSSKAAEGGKISEINSHLFNLCVRSEQNGTGKEDEIPLSTRIEKEHIILLFSQTHQRSNKTTHGVKQNIFIKDAFFC</sequence>
<evidence type="ECO:0000313" key="1">
    <source>
        <dbReference type="EMBL" id="RNA18123.1"/>
    </source>
</evidence>
<reference evidence="1 2" key="1">
    <citation type="journal article" date="2018" name="Sci. Rep.">
        <title>Genomic signatures of local adaptation to the degree of environmental predictability in rotifers.</title>
        <authorList>
            <person name="Franch-Gras L."/>
            <person name="Hahn C."/>
            <person name="Garcia-Roger E.M."/>
            <person name="Carmona M.J."/>
            <person name="Serra M."/>
            <person name="Gomez A."/>
        </authorList>
    </citation>
    <scope>NUCLEOTIDE SEQUENCE [LARGE SCALE GENOMIC DNA]</scope>
    <source>
        <strain evidence="1">HYR1</strain>
    </source>
</reference>
<evidence type="ECO:0000313" key="2">
    <source>
        <dbReference type="Proteomes" id="UP000276133"/>
    </source>
</evidence>
<dbReference type="EMBL" id="REGN01004304">
    <property type="protein sequence ID" value="RNA18123.1"/>
    <property type="molecule type" value="Genomic_DNA"/>
</dbReference>
<keyword evidence="2" id="KW-1185">Reference proteome</keyword>
<proteinExistence type="predicted"/>